<evidence type="ECO:0000313" key="4">
    <source>
        <dbReference type="EMBL" id="CAF1315844.1"/>
    </source>
</evidence>
<evidence type="ECO:0000256" key="3">
    <source>
        <dbReference type="ARBA" id="ARBA00022737"/>
    </source>
</evidence>
<dbReference type="GO" id="GO:0005096">
    <property type="term" value="F:GTPase activator activity"/>
    <property type="evidence" value="ECO:0007669"/>
    <property type="project" value="UniProtKB-KW"/>
</dbReference>
<dbReference type="GO" id="GO:0031267">
    <property type="term" value="F:small GTPase binding"/>
    <property type="evidence" value="ECO:0007669"/>
    <property type="project" value="TreeGrafter"/>
</dbReference>
<reference evidence="4" key="1">
    <citation type="submission" date="2021-02" db="EMBL/GenBank/DDBJ databases">
        <authorList>
            <person name="Nowell W R."/>
        </authorList>
    </citation>
    <scope>NUCLEOTIDE SEQUENCE</scope>
</reference>
<evidence type="ECO:0000256" key="2">
    <source>
        <dbReference type="ARBA" id="ARBA00022614"/>
    </source>
</evidence>
<organism evidence="4 6">
    <name type="scientific">Didymodactylos carnosus</name>
    <dbReference type="NCBI Taxonomy" id="1234261"/>
    <lineage>
        <taxon>Eukaryota</taxon>
        <taxon>Metazoa</taxon>
        <taxon>Spiralia</taxon>
        <taxon>Gnathifera</taxon>
        <taxon>Rotifera</taxon>
        <taxon>Eurotatoria</taxon>
        <taxon>Bdelloidea</taxon>
        <taxon>Philodinida</taxon>
        <taxon>Philodinidae</taxon>
        <taxon>Didymodactylos</taxon>
    </lineage>
</organism>
<dbReference type="GO" id="GO:0048471">
    <property type="term" value="C:perinuclear region of cytoplasm"/>
    <property type="evidence" value="ECO:0007669"/>
    <property type="project" value="TreeGrafter"/>
</dbReference>
<dbReference type="GO" id="GO:0005634">
    <property type="term" value="C:nucleus"/>
    <property type="evidence" value="ECO:0007669"/>
    <property type="project" value="TreeGrafter"/>
</dbReference>
<evidence type="ECO:0000256" key="1">
    <source>
        <dbReference type="ARBA" id="ARBA00022468"/>
    </source>
</evidence>
<dbReference type="SMART" id="SM00368">
    <property type="entry name" value="LRR_RI"/>
    <property type="match status" value="3"/>
</dbReference>
<keyword evidence="2" id="KW-0433">Leucine-rich repeat</keyword>
<dbReference type="InterPro" id="IPR032675">
    <property type="entry name" value="LRR_dom_sf"/>
</dbReference>
<dbReference type="SUPFAM" id="SSF52047">
    <property type="entry name" value="RNI-like"/>
    <property type="match status" value="1"/>
</dbReference>
<gene>
    <name evidence="4" type="ORF">GPM918_LOCUS29226</name>
    <name evidence="5" type="ORF">SRO942_LOCUS29792</name>
</gene>
<dbReference type="InterPro" id="IPR001611">
    <property type="entry name" value="Leu-rich_rpt"/>
</dbReference>
<keyword evidence="1" id="KW-0343">GTPase activation</keyword>
<evidence type="ECO:0000313" key="6">
    <source>
        <dbReference type="Proteomes" id="UP000663829"/>
    </source>
</evidence>
<sequence>MEDNENRLRLITLDEQNPSLYQNEWLQKLLDDNKTKPSLNLFYELINDDDMKMIAKEMANNKTRIILNLSCSPITAKGCQYLCNALERNSTLEALFLCDNHLGDDGAQFVWQLLLADKNKTIRAIDLSLTELTDNCIDKIVEVMKTARIRYIDIEKNHLSIEGKQQLRQAAIDNNYTGKLYL</sequence>
<keyword evidence="3" id="KW-0677">Repeat</keyword>
<dbReference type="InterPro" id="IPR027038">
    <property type="entry name" value="RanGap"/>
</dbReference>
<dbReference type="Proteomes" id="UP000663829">
    <property type="component" value="Unassembled WGS sequence"/>
</dbReference>
<comment type="caution">
    <text evidence="4">The sequence shown here is derived from an EMBL/GenBank/DDBJ whole genome shotgun (WGS) entry which is preliminary data.</text>
</comment>
<dbReference type="OrthoDB" id="120976at2759"/>
<dbReference type="PANTHER" id="PTHR24113">
    <property type="entry name" value="RAN GTPASE-ACTIVATING PROTEIN 1"/>
    <property type="match status" value="1"/>
</dbReference>
<dbReference type="GO" id="GO:0005829">
    <property type="term" value="C:cytosol"/>
    <property type="evidence" value="ECO:0007669"/>
    <property type="project" value="TreeGrafter"/>
</dbReference>
<dbReference type="EMBL" id="CAJOBC010045101">
    <property type="protein sequence ID" value="CAF4157728.1"/>
    <property type="molecule type" value="Genomic_DNA"/>
</dbReference>
<dbReference type="Proteomes" id="UP000681722">
    <property type="component" value="Unassembled WGS sequence"/>
</dbReference>
<dbReference type="Gene3D" id="3.80.10.10">
    <property type="entry name" value="Ribonuclease Inhibitor"/>
    <property type="match status" value="1"/>
</dbReference>
<accession>A0A815ET99</accession>
<keyword evidence="6" id="KW-1185">Reference proteome</keyword>
<proteinExistence type="predicted"/>
<dbReference type="AlphaFoldDB" id="A0A815ET99"/>
<dbReference type="PANTHER" id="PTHR24113:SF12">
    <property type="entry name" value="RAN GTPASE-ACTIVATING PROTEIN 1"/>
    <property type="match status" value="1"/>
</dbReference>
<protein>
    <submittedName>
        <fullName evidence="4">Uncharacterized protein</fullName>
    </submittedName>
</protein>
<name>A0A815ET99_9BILA</name>
<dbReference type="EMBL" id="CAJNOQ010013171">
    <property type="protein sequence ID" value="CAF1315844.1"/>
    <property type="molecule type" value="Genomic_DNA"/>
</dbReference>
<evidence type="ECO:0000313" key="5">
    <source>
        <dbReference type="EMBL" id="CAF4157728.1"/>
    </source>
</evidence>
<dbReference type="Pfam" id="PF13516">
    <property type="entry name" value="LRR_6"/>
    <property type="match status" value="2"/>
</dbReference>
<dbReference type="GO" id="GO:0006913">
    <property type="term" value="P:nucleocytoplasmic transport"/>
    <property type="evidence" value="ECO:0007669"/>
    <property type="project" value="TreeGrafter"/>
</dbReference>